<dbReference type="Pfam" id="PF25085">
    <property type="entry name" value="DUF7802"/>
    <property type="match status" value="1"/>
</dbReference>
<reference evidence="4" key="1">
    <citation type="submission" date="2012-08" db="EMBL/GenBank/DDBJ databases">
        <title>The Genome Sequence of Wuchereria bancrofti.</title>
        <authorList>
            <person name="Nutman T.B."/>
            <person name="Fink D.L."/>
            <person name="Russ C."/>
            <person name="Young S."/>
            <person name="Zeng Q."/>
            <person name="Koehrsen M."/>
            <person name="Alvarado L."/>
            <person name="Berlin A."/>
            <person name="Chapman S.B."/>
            <person name="Chen Z."/>
            <person name="Freedman E."/>
            <person name="Gellesch M."/>
            <person name="Goldberg J."/>
            <person name="Griggs A."/>
            <person name="Gujja S."/>
            <person name="Heilman E.R."/>
            <person name="Heiman D."/>
            <person name="Hepburn T."/>
            <person name="Howarth C."/>
            <person name="Jen D."/>
            <person name="Larson L."/>
            <person name="Lewis B."/>
            <person name="Mehta T."/>
            <person name="Park D."/>
            <person name="Pearson M."/>
            <person name="Roberts A."/>
            <person name="Saif S."/>
            <person name="Shea T."/>
            <person name="Shenoy N."/>
            <person name="Sisk P."/>
            <person name="Stolte C."/>
            <person name="Sykes S."/>
            <person name="Walk T."/>
            <person name="White J."/>
            <person name="Yandava C."/>
            <person name="Haas B."/>
            <person name="Henn M.R."/>
            <person name="Nusbaum C."/>
            <person name="Birren B."/>
        </authorList>
    </citation>
    <scope>NUCLEOTIDE SEQUENCE [LARGE SCALE GENOMIC DNA]</scope>
    <source>
        <strain evidence="4">NA</strain>
    </source>
</reference>
<dbReference type="Proteomes" id="UP000004810">
    <property type="component" value="Unassembled WGS sequence"/>
</dbReference>
<dbReference type="InterPro" id="IPR056704">
    <property type="entry name" value="DUF7802"/>
</dbReference>
<accession>J9ENX2</accession>
<evidence type="ECO:0000259" key="2">
    <source>
        <dbReference type="Pfam" id="PF25085"/>
    </source>
</evidence>
<dbReference type="AlphaFoldDB" id="J9ENX2"/>
<organism evidence="3 4">
    <name type="scientific">Wuchereria bancrofti</name>
    <dbReference type="NCBI Taxonomy" id="6293"/>
    <lineage>
        <taxon>Eukaryota</taxon>
        <taxon>Metazoa</taxon>
        <taxon>Ecdysozoa</taxon>
        <taxon>Nematoda</taxon>
        <taxon>Chromadorea</taxon>
        <taxon>Rhabditida</taxon>
        <taxon>Spirurina</taxon>
        <taxon>Spiruromorpha</taxon>
        <taxon>Filarioidea</taxon>
        <taxon>Onchocercidae</taxon>
        <taxon>Wuchereria</taxon>
    </lineage>
</organism>
<dbReference type="PANTHER" id="PTHR35982:SF1">
    <property type="entry name" value="SPIROCYCLASE, AVEC FAMILY"/>
    <property type="match status" value="1"/>
</dbReference>
<dbReference type="PANTHER" id="PTHR35982">
    <property type="entry name" value="AGAP005361-PA"/>
    <property type="match status" value="1"/>
</dbReference>
<name>J9ENX2_WUCBA</name>
<keyword evidence="1" id="KW-0812">Transmembrane</keyword>
<feature type="transmembrane region" description="Helical" evidence="1">
    <location>
        <begin position="92"/>
        <end position="111"/>
    </location>
</feature>
<keyword evidence="1" id="KW-1133">Transmembrane helix</keyword>
<sequence>MLLAVFSSPENIISEGIHQAVGSCGEMEQIFSPFGLPLYRRKYFCIEEQQQKLFDLHCIPGGQLPEIVSGEPLEYYAICGTNFENRAGYITFIWFILLGLITCKGGVYDLLSMELKRFRLLMECFK</sequence>
<dbReference type="EMBL" id="ADBV01001934">
    <property type="protein sequence ID" value="EJW83893.1"/>
    <property type="molecule type" value="Genomic_DNA"/>
</dbReference>
<gene>
    <name evidence="3" type="ORF">WUBG_05194</name>
</gene>
<proteinExistence type="predicted"/>
<comment type="caution">
    <text evidence="3">The sequence shown here is derived from an EMBL/GenBank/DDBJ whole genome shotgun (WGS) entry which is preliminary data.</text>
</comment>
<keyword evidence="1" id="KW-0472">Membrane</keyword>
<evidence type="ECO:0000313" key="3">
    <source>
        <dbReference type="EMBL" id="EJW83893.1"/>
    </source>
</evidence>
<protein>
    <recommendedName>
        <fullName evidence="2">DUF7802 domain-containing protein</fullName>
    </recommendedName>
</protein>
<evidence type="ECO:0000313" key="4">
    <source>
        <dbReference type="Proteomes" id="UP000004810"/>
    </source>
</evidence>
<feature type="domain" description="DUF7802" evidence="2">
    <location>
        <begin position="1"/>
        <end position="97"/>
    </location>
</feature>
<evidence type="ECO:0000256" key="1">
    <source>
        <dbReference type="SAM" id="Phobius"/>
    </source>
</evidence>